<reference evidence="4 5" key="1">
    <citation type="journal article" date="2016" name="Genome Biol. Evol.">
        <title>Divergent and convergent evolution of fungal pathogenicity.</title>
        <authorList>
            <person name="Shang Y."/>
            <person name="Xiao G."/>
            <person name="Zheng P."/>
            <person name="Cen K."/>
            <person name="Zhan S."/>
            <person name="Wang C."/>
        </authorList>
    </citation>
    <scope>NUCLEOTIDE SEQUENCE [LARGE SCALE GENOMIC DNA]</scope>
    <source>
        <strain evidence="4 5">ARSEF 2679</strain>
    </source>
</reference>
<organism evidence="4 5">
    <name type="scientific">Cordyceps fumosorosea (strain ARSEF 2679)</name>
    <name type="common">Isaria fumosorosea</name>
    <dbReference type="NCBI Taxonomy" id="1081104"/>
    <lineage>
        <taxon>Eukaryota</taxon>
        <taxon>Fungi</taxon>
        <taxon>Dikarya</taxon>
        <taxon>Ascomycota</taxon>
        <taxon>Pezizomycotina</taxon>
        <taxon>Sordariomycetes</taxon>
        <taxon>Hypocreomycetidae</taxon>
        <taxon>Hypocreales</taxon>
        <taxon>Cordycipitaceae</taxon>
        <taxon>Cordyceps</taxon>
    </lineage>
</organism>
<accession>A0A167RKA8</accession>
<dbReference type="InterPro" id="IPR000182">
    <property type="entry name" value="GNAT_dom"/>
</dbReference>
<evidence type="ECO:0000259" key="3">
    <source>
        <dbReference type="PROSITE" id="PS51186"/>
    </source>
</evidence>
<sequence>MAASNKDNAFVIRETTAADAAKLPAVERSAGQAFRSIPELAWIADDTPQTVQRHLELMQSGVSWVAAVGEPGVVVGFLNGQLLDGYLHIWEMSVDREHQGRGIGKRLVQAAVGHATRRNLKGLTLTTFIDIPWNDAFYKARGFTILEPEDLSQQLVSILNDEDRDGLPRKRRCAMKLELLP</sequence>
<dbReference type="PANTHER" id="PTHR43800:SF1">
    <property type="entry name" value="PEPTIDYL-LYSINE N-ACETYLTRANSFERASE YJAB"/>
    <property type="match status" value="1"/>
</dbReference>
<dbReference type="PROSITE" id="PS51186">
    <property type="entry name" value="GNAT"/>
    <property type="match status" value="1"/>
</dbReference>
<protein>
    <submittedName>
        <fullName evidence="4">GCN5-N-acetyltransferase</fullName>
    </submittedName>
</protein>
<keyword evidence="2" id="KW-0012">Acyltransferase</keyword>
<proteinExistence type="predicted"/>
<dbReference type="InterPro" id="IPR016181">
    <property type="entry name" value="Acyl_CoA_acyltransferase"/>
</dbReference>
<gene>
    <name evidence="4" type="ORF">ISF_06461</name>
</gene>
<dbReference type="SUPFAM" id="SSF55729">
    <property type="entry name" value="Acyl-CoA N-acyltransferases (Nat)"/>
    <property type="match status" value="1"/>
</dbReference>
<dbReference type="CDD" id="cd04301">
    <property type="entry name" value="NAT_SF"/>
    <property type="match status" value="1"/>
</dbReference>
<evidence type="ECO:0000313" key="5">
    <source>
        <dbReference type="Proteomes" id="UP000076744"/>
    </source>
</evidence>
<dbReference type="OrthoDB" id="2744543at2759"/>
<dbReference type="Pfam" id="PF00583">
    <property type="entry name" value="Acetyltransf_1"/>
    <property type="match status" value="1"/>
</dbReference>
<dbReference type="GeneID" id="30022753"/>
<keyword evidence="5" id="KW-1185">Reference proteome</keyword>
<name>A0A167RKA8_CORFA</name>
<dbReference type="Gene3D" id="3.40.630.30">
    <property type="match status" value="1"/>
</dbReference>
<comment type="caution">
    <text evidence="4">The sequence shown here is derived from an EMBL/GenBank/DDBJ whole genome shotgun (WGS) entry which is preliminary data.</text>
</comment>
<feature type="domain" description="N-acetyltransferase" evidence="3">
    <location>
        <begin position="10"/>
        <end position="180"/>
    </location>
</feature>
<evidence type="ECO:0000256" key="2">
    <source>
        <dbReference type="ARBA" id="ARBA00023315"/>
    </source>
</evidence>
<evidence type="ECO:0000256" key="1">
    <source>
        <dbReference type="ARBA" id="ARBA00022679"/>
    </source>
</evidence>
<dbReference type="STRING" id="1081104.A0A167RKA8"/>
<dbReference type="Proteomes" id="UP000076744">
    <property type="component" value="Unassembled WGS sequence"/>
</dbReference>
<dbReference type="RefSeq" id="XP_018702553.1">
    <property type="nucleotide sequence ID" value="XM_018850065.1"/>
</dbReference>
<keyword evidence="1 4" id="KW-0808">Transferase</keyword>
<dbReference type="EMBL" id="AZHB01000017">
    <property type="protein sequence ID" value="OAA58678.1"/>
    <property type="molecule type" value="Genomic_DNA"/>
</dbReference>
<evidence type="ECO:0000313" key="4">
    <source>
        <dbReference type="EMBL" id="OAA58678.1"/>
    </source>
</evidence>
<dbReference type="PANTHER" id="PTHR43800">
    <property type="entry name" value="PEPTIDYL-LYSINE N-ACETYLTRANSFERASE YJAB"/>
    <property type="match status" value="1"/>
</dbReference>
<dbReference type="AlphaFoldDB" id="A0A167RKA8"/>
<dbReference type="GO" id="GO:0016747">
    <property type="term" value="F:acyltransferase activity, transferring groups other than amino-acyl groups"/>
    <property type="evidence" value="ECO:0007669"/>
    <property type="project" value="InterPro"/>
</dbReference>